<reference evidence="10 11" key="1">
    <citation type="submission" date="2015-05" db="EMBL/GenBank/DDBJ databases">
        <title>Draft genome of Burkholderia cepacia LK29.</title>
        <authorList>
            <person name="Chan X.Y."/>
        </authorList>
    </citation>
    <scope>NUCLEOTIDE SEQUENCE [LARGE SCALE GENOMIC DNA]</scope>
    <source>
        <strain evidence="10 11">LK29</strain>
    </source>
</reference>
<dbReference type="Pfam" id="PF13145">
    <property type="entry name" value="Rotamase_2"/>
    <property type="match status" value="1"/>
</dbReference>
<dbReference type="PATRIC" id="fig|292.27.peg.7006"/>
<dbReference type="EC" id="5.2.1.8" evidence="3"/>
<dbReference type="SUPFAM" id="SSF109998">
    <property type="entry name" value="Triger factor/SurA peptide-binding domain-like"/>
    <property type="match status" value="1"/>
</dbReference>
<evidence type="ECO:0000256" key="5">
    <source>
        <dbReference type="ARBA" id="ARBA00023110"/>
    </source>
</evidence>
<comment type="catalytic activity">
    <reaction evidence="1">
        <text>[protein]-peptidylproline (omega=180) = [protein]-peptidylproline (omega=0)</text>
        <dbReference type="Rhea" id="RHEA:16237"/>
        <dbReference type="Rhea" id="RHEA-COMP:10747"/>
        <dbReference type="Rhea" id="RHEA-COMP:10748"/>
        <dbReference type="ChEBI" id="CHEBI:83833"/>
        <dbReference type="ChEBI" id="CHEBI:83834"/>
        <dbReference type="EC" id="5.2.1.8"/>
    </reaction>
</comment>
<proteinExistence type="inferred from homology"/>
<dbReference type="SUPFAM" id="SSF54534">
    <property type="entry name" value="FKBP-like"/>
    <property type="match status" value="1"/>
</dbReference>
<name>A0A0J5XD57_BURCE</name>
<feature type="domain" description="PpiC" evidence="9">
    <location>
        <begin position="133"/>
        <end position="232"/>
    </location>
</feature>
<dbReference type="PANTHER" id="PTHR47245:SF1">
    <property type="entry name" value="FOLDASE PROTEIN PRSA"/>
    <property type="match status" value="1"/>
</dbReference>
<keyword evidence="4 8" id="KW-0732">Signal</keyword>
<dbReference type="RefSeq" id="WP_048243098.1">
    <property type="nucleotide sequence ID" value="NZ_LDWR01000006.1"/>
</dbReference>
<dbReference type="GO" id="GO:0003755">
    <property type="term" value="F:peptidyl-prolyl cis-trans isomerase activity"/>
    <property type="evidence" value="ECO:0007669"/>
    <property type="project" value="UniProtKB-KW"/>
</dbReference>
<evidence type="ECO:0000256" key="7">
    <source>
        <dbReference type="PROSITE-ProRule" id="PRU00278"/>
    </source>
</evidence>
<dbReference type="InterPro" id="IPR050245">
    <property type="entry name" value="PrsA_foldase"/>
</dbReference>
<keyword evidence="6 7" id="KW-0413">Isomerase</keyword>
<gene>
    <name evidence="10" type="ORF">VL15_02550</name>
</gene>
<keyword evidence="5 7" id="KW-0697">Rotamase</keyword>
<evidence type="ECO:0000259" key="9">
    <source>
        <dbReference type="PROSITE" id="PS50198"/>
    </source>
</evidence>
<evidence type="ECO:0000256" key="6">
    <source>
        <dbReference type="ARBA" id="ARBA00023235"/>
    </source>
</evidence>
<dbReference type="InterPro" id="IPR027304">
    <property type="entry name" value="Trigger_fact/SurA_dom_sf"/>
</dbReference>
<evidence type="ECO:0000256" key="2">
    <source>
        <dbReference type="ARBA" id="ARBA00007656"/>
    </source>
</evidence>
<feature type="chain" id="PRO_5007773564" description="peptidylprolyl isomerase" evidence="8">
    <location>
        <begin position="27"/>
        <end position="276"/>
    </location>
</feature>
<comment type="caution">
    <text evidence="10">The sequence shown here is derived from an EMBL/GenBank/DDBJ whole genome shotgun (WGS) entry which is preliminary data.</text>
</comment>
<feature type="signal peptide" evidence="8">
    <location>
        <begin position="1"/>
        <end position="26"/>
    </location>
</feature>
<dbReference type="Proteomes" id="UP000036338">
    <property type="component" value="Unassembled WGS sequence"/>
</dbReference>
<evidence type="ECO:0000256" key="8">
    <source>
        <dbReference type="SAM" id="SignalP"/>
    </source>
</evidence>
<dbReference type="Gene3D" id="3.10.50.40">
    <property type="match status" value="1"/>
</dbReference>
<protein>
    <recommendedName>
        <fullName evidence="3">peptidylprolyl isomerase</fullName>
        <ecNumber evidence="3">5.2.1.8</ecNumber>
    </recommendedName>
</protein>
<organism evidence="10 11">
    <name type="scientific">Burkholderia cepacia</name>
    <name type="common">Pseudomonas cepacia</name>
    <dbReference type="NCBI Taxonomy" id="292"/>
    <lineage>
        <taxon>Bacteria</taxon>
        <taxon>Pseudomonadati</taxon>
        <taxon>Pseudomonadota</taxon>
        <taxon>Betaproteobacteria</taxon>
        <taxon>Burkholderiales</taxon>
        <taxon>Burkholderiaceae</taxon>
        <taxon>Burkholderia</taxon>
        <taxon>Burkholderia cepacia complex</taxon>
    </lineage>
</organism>
<dbReference type="InterPro" id="IPR046357">
    <property type="entry name" value="PPIase_dom_sf"/>
</dbReference>
<evidence type="ECO:0000256" key="3">
    <source>
        <dbReference type="ARBA" id="ARBA00013194"/>
    </source>
</evidence>
<dbReference type="AlphaFoldDB" id="A0A0J5XD57"/>
<dbReference type="PROSITE" id="PS50198">
    <property type="entry name" value="PPIC_PPIASE_2"/>
    <property type="match status" value="1"/>
</dbReference>
<evidence type="ECO:0000256" key="4">
    <source>
        <dbReference type="ARBA" id="ARBA00022729"/>
    </source>
</evidence>
<comment type="similarity">
    <text evidence="2">Belongs to the PpiC/parvulin rotamase family.</text>
</comment>
<evidence type="ECO:0000313" key="10">
    <source>
        <dbReference type="EMBL" id="KML62596.1"/>
    </source>
</evidence>
<dbReference type="Gene3D" id="1.10.8.1040">
    <property type="match status" value="1"/>
</dbReference>
<evidence type="ECO:0000256" key="1">
    <source>
        <dbReference type="ARBA" id="ARBA00000971"/>
    </source>
</evidence>
<accession>A0A0J5XD57</accession>
<evidence type="ECO:0000313" key="11">
    <source>
        <dbReference type="Proteomes" id="UP000036338"/>
    </source>
</evidence>
<dbReference type="PANTHER" id="PTHR47245">
    <property type="entry name" value="PEPTIDYLPROLYL ISOMERASE"/>
    <property type="match status" value="1"/>
</dbReference>
<dbReference type="EMBL" id="LDWR01000006">
    <property type="protein sequence ID" value="KML62596.1"/>
    <property type="molecule type" value="Genomic_DNA"/>
</dbReference>
<dbReference type="InterPro" id="IPR000297">
    <property type="entry name" value="PPIase_PpiC"/>
</dbReference>
<sequence>MKMKTTPSRLLLIAALAGALSGAAHAQTAATVATVNGAPITQADVDAMLRASGQPDSPQIRDTIKQQLITRVLIQQAAEKANYADKPEVKAAMQQAKASAEVQLYVRDNLKPEPVTDAQVKARYDELVAALGKNEYKPRLIVVKDPVTAATVLSELKSGKSFDGLARQYSMAPSRDTGGELPWVSFNTPAAEGKTAGLPLPIAQALEKLTVGAATKDSIPIDGVRAIVKLDAKRPTQVPGFETAKPALQQQLQAIAVEKASAQMIGNLLKDAKITQ</sequence>